<reference evidence="3 4" key="1">
    <citation type="journal article" date="2018" name="Gigascience">
        <title>Genomes of trombidid mites reveal novel predicted allergens and laterally-transferred genes associated with secondary metabolism.</title>
        <authorList>
            <person name="Dong X."/>
            <person name="Chaisiri K."/>
            <person name="Xia D."/>
            <person name="Armstrong S.D."/>
            <person name="Fang Y."/>
            <person name="Donnelly M.J."/>
            <person name="Kadowaki T."/>
            <person name="McGarry J.W."/>
            <person name="Darby A.C."/>
            <person name="Makepeace B.L."/>
        </authorList>
    </citation>
    <scope>NUCLEOTIDE SEQUENCE [LARGE SCALE GENOMIC DNA]</scope>
    <source>
        <strain evidence="3">UoL-WK</strain>
    </source>
</reference>
<name>A0A443R3K5_9ACAR</name>
<dbReference type="SUPFAM" id="SSF52047">
    <property type="entry name" value="RNI-like"/>
    <property type="match status" value="1"/>
</dbReference>
<dbReference type="AlphaFoldDB" id="A0A443R3K5"/>
<dbReference type="InterPro" id="IPR032675">
    <property type="entry name" value="LRR_dom_sf"/>
</dbReference>
<evidence type="ECO:0000256" key="1">
    <source>
        <dbReference type="ARBA" id="ARBA00022786"/>
    </source>
</evidence>
<dbReference type="EMBL" id="NCKU01002322">
    <property type="protein sequence ID" value="RWS09836.1"/>
    <property type="molecule type" value="Genomic_DNA"/>
</dbReference>
<evidence type="ECO:0000259" key="2">
    <source>
        <dbReference type="Pfam" id="PF00646"/>
    </source>
</evidence>
<dbReference type="GO" id="GO:0031146">
    <property type="term" value="P:SCF-dependent proteasomal ubiquitin-dependent protein catabolic process"/>
    <property type="evidence" value="ECO:0007669"/>
    <property type="project" value="TreeGrafter"/>
</dbReference>
<gene>
    <name evidence="3" type="ORF">B4U79_17664</name>
</gene>
<comment type="caution">
    <text evidence="3">The sequence shown here is derived from an EMBL/GenBank/DDBJ whole genome shotgun (WGS) entry which is preliminary data.</text>
</comment>
<evidence type="ECO:0000313" key="3">
    <source>
        <dbReference type="EMBL" id="RWS09836.1"/>
    </source>
</evidence>
<dbReference type="SMART" id="SM00367">
    <property type="entry name" value="LRR_CC"/>
    <property type="match status" value="2"/>
</dbReference>
<dbReference type="InterPro" id="IPR006553">
    <property type="entry name" value="Leu-rich_rpt_Cys-con_subtyp"/>
</dbReference>
<dbReference type="PANTHER" id="PTHR13318:SF95">
    <property type="entry name" value="F-BOX PROTEIN YLR352W"/>
    <property type="match status" value="1"/>
</dbReference>
<dbReference type="InterPro" id="IPR001810">
    <property type="entry name" value="F-box_dom"/>
</dbReference>
<sequence length="441" mass="51096">MSEFCDSFADNVWIEIISFLAFKDVASLSRVSKRLNSLCKTQLKTRTVLVVSDLVVSSYEGCFYAIDDRLVFPKHVTINNTEAELLLNKALPLLPNLKTLCLDFVEDFTDDSLHLIADRLPNLRHLWLSCLSEVTDDGFAQLFRKLPNLETLGFQYYHGSYDLSCFKHAPPVKQLFIGIFDTNALPTFTENSKFMFQRLESSLEKLHYATLESEDTQQLFNFLQNYQRLNSLFLFYIMDLTNSRFDKLSNLNSLQELHLRLYEFNWEDGSVAFPVFSNVKTLSIETETFVASKMEQFLQNFPNLEIIGVKILDPYSEQSNFSQLVQLIANMHSLKEVTLCYTRQFNNENNLLGSLLANLSNLTKLRFGNIKKNMFVSIVNGLNEVLNNNAERIKSQVELFLEQHFGERENIELNSKINVRDYSSCFERFFNASLKAYQAYF</sequence>
<feature type="domain" description="F-box" evidence="2">
    <location>
        <begin position="10"/>
        <end position="43"/>
    </location>
</feature>
<dbReference type="Pfam" id="PF00646">
    <property type="entry name" value="F-box"/>
    <property type="match status" value="1"/>
</dbReference>
<dbReference type="GO" id="GO:0019005">
    <property type="term" value="C:SCF ubiquitin ligase complex"/>
    <property type="evidence" value="ECO:0007669"/>
    <property type="project" value="TreeGrafter"/>
</dbReference>
<dbReference type="PANTHER" id="PTHR13318">
    <property type="entry name" value="PARTNER OF PAIRED, ISOFORM B-RELATED"/>
    <property type="match status" value="1"/>
</dbReference>
<proteinExistence type="predicted"/>
<dbReference type="SUPFAM" id="SSF81383">
    <property type="entry name" value="F-box domain"/>
    <property type="match status" value="1"/>
</dbReference>
<dbReference type="Gene3D" id="3.80.10.10">
    <property type="entry name" value="Ribonuclease Inhibitor"/>
    <property type="match status" value="2"/>
</dbReference>
<evidence type="ECO:0000313" key="4">
    <source>
        <dbReference type="Proteomes" id="UP000285301"/>
    </source>
</evidence>
<dbReference type="CDD" id="cd09917">
    <property type="entry name" value="F-box_SF"/>
    <property type="match status" value="1"/>
</dbReference>
<dbReference type="InterPro" id="IPR036047">
    <property type="entry name" value="F-box-like_dom_sf"/>
</dbReference>
<dbReference type="Proteomes" id="UP000285301">
    <property type="component" value="Unassembled WGS sequence"/>
</dbReference>
<dbReference type="OrthoDB" id="10257471at2759"/>
<organism evidence="3 4">
    <name type="scientific">Dinothrombium tinctorium</name>
    <dbReference type="NCBI Taxonomy" id="1965070"/>
    <lineage>
        <taxon>Eukaryota</taxon>
        <taxon>Metazoa</taxon>
        <taxon>Ecdysozoa</taxon>
        <taxon>Arthropoda</taxon>
        <taxon>Chelicerata</taxon>
        <taxon>Arachnida</taxon>
        <taxon>Acari</taxon>
        <taxon>Acariformes</taxon>
        <taxon>Trombidiformes</taxon>
        <taxon>Prostigmata</taxon>
        <taxon>Anystina</taxon>
        <taxon>Parasitengona</taxon>
        <taxon>Trombidioidea</taxon>
        <taxon>Trombidiidae</taxon>
        <taxon>Dinothrombium</taxon>
    </lineage>
</organism>
<protein>
    <recommendedName>
        <fullName evidence="2">F-box domain-containing protein</fullName>
    </recommendedName>
</protein>
<keyword evidence="1" id="KW-0833">Ubl conjugation pathway</keyword>
<accession>A0A443R3K5</accession>
<keyword evidence="4" id="KW-1185">Reference proteome</keyword>